<dbReference type="GO" id="GO:0006260">
    <property type="term" value="P:DNA replication"/>
    <property type="evidence" value="ECO:0007669"/>
    <property type="project" value="InterPro"/>
</dbReference>
<protein>
    <submittedName>
        <fullName evidence="2">Phage/plasmid replication protein, gene II/X family</fullName>
    </submittedName>
</protein>
<dbReference type="Pfam" id="PF05144">
    <property type="entry name" value="Phage_CRI"/>
    <property type="match status" value="1"/>
</dbReference>
<sequence length="166" mass="18428">MLDMLAMKFPFKREVVLEMTNCGFLDFETLAKKTGLKISAGEIGFALSGDNNTEVSDLYCPYQTIPSSFTDIACKAFNSDPRANVFWPYFEIKASPAKVMQGHNVYGSESLRLGIEYMLDALAKAQPVLFDLLDTGLGEICRLDCTYSIQLASQDVLRQTLKALSN</sequence>
<feature type="domain" description="Replication-associated protein G2P N-terminal" evidence="1">
    <location>
        <begin position="1"/>
        <end position="165"/>
    </location>
</feature>
<evidence type="ECO:0000313" key="3">
    <source>
        <dbReference type="Proteomes" id="UP000190162"/>
    </source>
</evidence>
<gene>
    <name evidence="2" type="ORF">SAMN02745132_04930</name>
</gene>
<feature type="non-terminal residue" evidence="2">
    <location>
        <position position="166"/>
    </location>
</feature>
<dbReference type="InterPro" id="IPR022686">
    <property type="entry name" value="G2P_N"/>
</dbReference>
<dbReference type="EMBL" id="FUXU01000223">
    <property type="protein sequence ID" value="SKA76590.1"/>
    <property type="molecule type" value="Genomic_DNA"/>
</dbReference>
<dbReference type="AlphaFoldDB" id="A0A1T4WH19"/>
<proteinExistence type="predicted"/>
<keyword evidence="3" id="KW-1185">Reference proteome</keyword>
<reference evidence="3" key="1">
    <citation type="submission" date="2017-02" db="EMBL/GenBank/DDBJ databases">
        <authorList>
            <person name="Varghese N."/>
            <person name="Submissions S."/>
        </authorList>
    </citation>
    <scope>NUCLEOTIDE SEQUENCE [LARGE SCALE GENOMIC DNA]</scope>
    <source>
        <strain evidence="3">DSM 22720</strain>
    </source>
</reference>
<accession>A0A1T4WH19</accession>
<evidence type="ECO:0000313" key="2">
    <source>
        <dbReference type="EMBL" id="SKA76590.1"/>
    </source>
</evidence>
<dbReference type="NCBIfam" id="TIGR01629">
    <property type="entry name" value="rep_II_X"/>
    <property type="match status" value="1"/>
</dbReference>
<dbReference type="InterPro" id="IPR006516">
    <property type="entry name" value="G2P"/>
</dbReference>
<evidence type="ECO:0000259" key="1">
    <source>
        <dbReference type="Pfam" id="PF05144"/>
    </source>
</evidence>
<organism evidence="2 3">
    <name type="scientific">Enterovibrio nigricans DSM 22720</name>
    <dbReference type="NCBI Taxonomy" id="1121868"/>
    <lineage>
        <taxon>Bacteria</taxon>
        <taxon>Pseudomonadati</taxon>
        <taxon>Pseudomonadota</taxon>
        <taxon>Gammaproteobacteria</taxon>
        <taxon>Vibrionales</taxon>
        <taxon>Vibrionaceae</taxon>
        <taxon>Enterovibrio</taxon>
    </lineage>
</organism>
<name>A0A1T4WH19_9GAMM</name>
<dbReference type="Proteomes" id="UP000190162">
    <property type="component" value="Unassembled WGS sequence"/>
</dbReference>